<comment type="caution">
    <text evidence="2">The sequence shown here is derived from an EMBL/GenBank/DDBJ whole genome shotgun (WGS) entry which is preliminary data.</text>
</comment>
<evidence type="ECO:0000256" key="1">
    <source>
        <dbReference type="SAM" id="MobiDB-lite"/>
    </source>
</evidence>
<dbReference type="InParanoid" id="A0A2R5GF55"/>
<dbReference type="SUPFAM" id="SSF53335">
    <property type="entry name" value="S-adenosyl-L-methionine-dependent methyltransferases"/>
    <property type="match status" value="1"/>
</dbReference>
<organism evidence="2 3">
    <name type="scientific">Hondaea fermentalgiana</name>
    <dbReference type="NCBI Taxonomy" id="2315210"/>
    <lineage>
        <taxon>Eukaryota</taxon>
        <taxon>Sar</taxon>
        <taxon>Stramenopiles</taxon>
        <taxon>Bigyra</taxon>
        <taxon>Labyrinthulomycetes</taxon>
        <taxon>Thraustochytrida</taxon>
        <taxon>Thraustochytriidae</taxon>
        <taxon>Hondaea</taxon>
    </lineage>
</organism>
<dbReference type="EMBL" id="BEYU01000040">
    <property type="protein sequence ID" value="GBG28368.1"/>
    <property type="molecule type" value="Genomic_DNA"/>
</dbReference>
<proteinExistence type="predicted"/>
<dbReference type="Gene3D" id="3.40.50.150">
    <property type="entry name" value="Vaccinia Virus protein VP39"/>
    <property type="match status" value="1"/>
</dbReference>
<name>A0A2R5GF55_9STRA</name>
<dbReference type="SUPFAM" id="SSF48452">
    <property type="entry name" value="TPR-like"/>
    <property type="match status" value="1"/>
</dbReference>
<dbReference type="Gene3D" id="1.25.40.10">
    <property type="entry name" value="Tetratricopeptide repeat domain"/>
    <property type="match status" value="1"/>
</dbReference>
<dbReference type="InterPro" id="IPR011990">
    <property type="entry name" value="TPR-like_helical_dom_sf"/>
</dbReference>
<dbReference type="CDD" id="cd02440">
    <property type="entry name" value="AdoMet_MTases"/>
    <property type="match status" value="1"/>
</dbReference>
<evidence type="ECO:0000313" key="3">
    <source>
        <dbReference type="Proteomes" id="UP000241890"/>
    </source>
</evidence>
<dbReference type="GO" id="GO:0032259">
    <property type="term" value="P:methylation"/>
    <property type="evidence" value="ECO:0007669"/>
    <property type="project" value="UniProtKB-KW"/>
</dbReference>
<evidence type="ECO:0000313" key="2">
    <source>
        <dbReference type="EMBL" id="GBG28368.1"/>
    </source>
</evidence>
<dbReference type="AlphaFoldDB" id="A0A2R5GF55"/>
<keyword evidence="3" id="KW-1185">Reference proteome</keyword>
<feature type="region of interest" description="Disordered" evidence="1">
    <location>
        <begin position="38"/>
        <end position="60"/>
    </location>
</feature>
<dbReference type="InterPro" id="IPR019410">
    <property type="entry name" value="Methyltransf_16"/>
</dbReference>
<keyword evidence="2" id="KW-0808">Transferase</keyword>
<dbReference type="PANTHER" id="PTHR14614:SF132">
    <property type="entry name" value="PROTEIN-LYSINE METHYLTRANSFERASE C42C1.13"/>
    <property type="match status" value="1"/>
</dbReference>
<dbReference type="PANTHER" id="PTHR14614">
    <property type="entry name" value="HEPATOCELLULAR CARCINOMA-ASSOCIATED ANTIGEN"/>
    <property type="match status" value="1"/>
</dbReference>
<dbReference type="Pfam" id="PF10294">
    <property type="entry name" value="Methyltransf_16"/>
    <property type="match status" value="1"/>
</dbReference>
<protein>
    <submittedName>
        <fullName evidence="2">Protein-lysine N-methyltransferase efm3</fullName>
    </submittedName>
</protein>
<dbReference type="InterPro" id="IPR029063">
    <property type="entry name" value="SAM-dependent_MTases_sf"/>
</dbReference>
<reference evidence="2 3" key="1">
    <citation type="submission" date="2017-12" db="EMBL/GenBank/DDBJ databases">
        <title>Sequencing, de novo assembly and annotation of complete genome of a new Thraustochytrid species, strain FCC1311.</title>
        <authorList>
            <person name="Sedici K."/>
            <person name="Godart F."/>
            <person name="Aiese Cigliano R."/>
            <person name="Sanseverino W."/>
            <person name="Barakat M."/>
            <person name="Ortet P."/>
            <person name="Marechal E."/>
            <person name="Cagnac O."/>
            <person name="Amato A."/>
        </authorList>
    </citation>
    <scope>NUCLEOTIDE SEQUENCE [LARGE SCALE GENOMIC DNA]</scope>
</reference>
<keyword evidence="2" id="KW-0489">Methyltransferase</keyword>
<dbReference type="Proteomes" id="UP000241890">
    <property type="component" value="Unassembled WGS sequence"/>
</dbReference>
<sequence length="604" mass="65268">MEAVRELVAQAEDLEAAGDLGTALQALEQAVNLAEQGEKKLRQQQRASEDNQGAQGSREESARDAFYAKLSLASLAVRCNLHGMSPDEVRKVDQVLAACCKAKDVADDNQLSAAFGLRGVLLSRAVGDFENAVEAFQQSLALNEENCDSLYCFATILDEVFQEKDEAANLYTKVLALQPGNVAVMNNFATLLIEKTRTAPPQERGPLLEQAKALLRRAQDEAPGFPAYNLACIAAQEVASSAHDQEHRAIAAQECRSWLMRAQQTGGIPDASILEEDEDLASVKGEPWFALAVMQAKHPKCFVLPFAGHFILLREPAGGVCSNSDQPTTSMQTSSENDNDGDIDIDNQDDEEGEGDMEMDQAKDAVDGAAMEGTTGWTVWNASYVILRFLETELAGKALPGYPALTGGAGAAWWKGKRVLDLSAGLGVLGIACAKLGANVVLTDIGAKQVATMEANVELNGLSKDQAVCAPLAWGDVQGFADLQTHFGPFDLVLASDLVYVGIRDGLLESLGATLQQAVQHDPKTSVLMSFEERQGRREREFLDQLCKVTSCEYTRVHDESLLRDIRETEQGNLASALAGLMIHEEPDFFMAMLRGIPTDDASK</sequence>
<feature type="compositionally biased region" description="Polar residues" evidence="1">
    <location>
        <begin position="321"/>
        <end position="335"/>
    </location>
</feature>
<accession>A0A2R5GF55</accession>
<feature type="compositionally biased region" description="Polar residues" evidence="1">
    <location>
        <begin position="44"/>
        <end position="55"/>
    </location>
</feature>
<dbReference type="GO" id="GO:0008168">
    <property type="term" value="F:methyltransferase activity"/>
    <property type="evidence" value="ECO:0007669"/>
    <property type="project" value="UniProtKB-KW"/>
</dbReference>
<gene>
    <name evidence="2" type="ORF">FCC1311_045912</name>
</gene>
<dbReference type="OrthoDB" id="413520at2759"/>
<feature type="compositionally biased region" description="Acidic residues" evidence="1">
    <location>
        <begin position="337"/>
        <end position="359"/>
    </location>
</feature>
<feature type="region of interest" description="Disordered" evidence="1">
    <location>
        <begin position="321"/>
        <end position="359"/>
    </location>
</feature>